<keyword evidence="9 11" id="KW-0460">Magnesium</keyword>
<dbReference type="GO" id="GO:0004810">
    <property type="term" value="F:CCA tRNA nucleotidyltransferase activity"/>
    <property type="evidence" value="ECO:0007669"/>
    <property type="project" value="UniProtKB-UniRule"/>
</dbReference>
<evidence type="ECO:0000256" key="7">
    <source>
        <dbReference type="ARBA" id="ARBA00022800"/>
    </source>
</evidence>
<comment type="catalytic activity">
    <reaction evidence="11">
        <text>a tRNA with a 3' CCA end + 2 CTP + ATP = a tRNA with a 3' CCACCA end + 3 diphosphate</text>
        <dbReference type="Rhea" id="RHEA:76235"/>
        <dbReference type="Rhea" id="RHEA-COMP:10468"/>
        <dbReference type="Rhea" id="RHEA-COMP:18655"/>
        <dbReference type="ChEBI" id="CHEBI:30616"/>
        <dbReference type="ChEBI" id="CHEBI:33019"/>
        <dbReference type="ChEBI" id="CHEBI:37563"/>
        <dbReference type="ChEBI" id="CHEBI:83071"/>
        <dbReference type="ChEBI" id="CHEBI:195187"/>
    </reaction>
</comment>
<dbReference type="Proteomes" id="UP000051845">
    <property type="component" value="Unassembled WGS sequence"/>
</dbReference>
<comment type="caution">
    <text evidence="15">The sequence shown here is derived from an EMBL/GenBank/DDBJ whole genome shotgun (WGS) entry which is preliminary data.</text>
</comment>
<keyword evidence="3 11" id="KW-0819">tRNA processing</keyword>
<dbReference type="GO" id="GO:0000287">
    <property type="term" value="F:magnesium ion binding"/>
    <property type="evidence" value="ECO:0007669"/>
    <property type="project" value="UniProtKB-UniRule"/>
</dbReference>
<keyword evidence="4 11" id="KW-0548">Nucleotidyltransferase</keyword>
<feature type="domain" description="CCA-adding enzyme C-terminal" evidence="14">
    <location>
        <begin position="252"/>
        <end position="394"/>
    </location>
</feature>
<evidence type="ECO:0000256" key="6">
    <source>
        <dbReference type="ARBA" id="ARBA00022741"/>
    </source>
</evidence>
<dbReference type="GO" id="GO:0000049">
    <property type="term" value="F:tRNA binding"/>
    <property type="evidence" value="ECO:0007669"/>
    <property type="project" value="UniProtKB-UniRule"/>
</dbReference>
<dbReference type="GO" id="GO:0005524">
    <property type="term" value="F:ATP binding"/>
    <property type="evidence" value="ECO:0007669"/>
    <property type="project" value="UniProtKB-UniRule"/>
</dbReference>
<dbReference type="Gene3D" id="1.10.110.30">
    <property type="match status" value="1"/>
</dbReference>
<feature type="binding site" evidence="11">
    <location>
        <position position="35"/>
    </location>
    <ligand>
        <name>ATP</name>
        <dbReference type="ChEBI" id="CHEBI:30616"/>
    </ligand>
</feature>
<keyword evidence="2 11" id="KW-0808">Transferase</keyword>
<dbReference type="EMBL" id="AYYR01000013">
    <property type="protein sequence ID" value="KRM77177.1"/>
    <property type="molecule type" value="Genomic_DNA"/>
</dbReference>
<comment type="similarity">
    <text evidence="11">Belongs to the tRNA nucleotidyltransferase/poly(A) polymerase family. Bacterial CCA-adding enzyme type 3 subfamily.</text>
</comment>
<keyword evidence="8 11" id="KW-0067">ATP-binding</keyword>
<dbReference type="GO" id="GO:0042245">
    <property type="term" value="P:RNA repair"/>
    <property type="evidence" value="ECO:0007669"/>
    <property type="project" value="UniProtKB-KW"/>
</dbReference>
<dbReference type="SUPFAM" id="SSF81301">
    <property type="entry name" value="Nucleotidyltransferase"/>
    <property type="match status" value="1"/>
</dbReference>
<sequence length="402" mass="44560">MRIETLPEEFIKAQPIIDTIDAAGYEAYFVGGSVRDTLLGLPIHDVDIATSAYPQEVKQLFKRTVDTGIEHGTVMILDHGTGYETTTFRTESGYQDYRRPDSVTFVRSLQEDLKRRDFTINALALRSNGTIVDYFHGLDDLQAKRIRAVGNADERFNEDALRMMRAVRFASQLDFDIDSDTIQGITHHGPLLEKIAVERIHVEFVKMLQGNWPAKGLQIFLDTGLYQYCPDFKDRLSALQSLATTLTASAGDETAVWTLICTEFGLQGRQIDQFLKHWKSANHLIDAVRTAVAMVTAIQNDSLDDWTLYQTGETLIPIANQAATTMGLATRDTAQLVAQYQGLAIKSKKELAVTGQSLMTAGIKPGPILGKLLNELEYRVATGNLPNDAAQLTKTALELASS</sequence>
<dbReference type="GO" id="GO:0001680">
    <property type="term" value="P:tRNA 3'-terminal CCA addition"/>
    <property type="evidence" value="ECO:0007669"/>
    <property type="project" value="UniProtKB-UniRule"/>
</dbReference>
<feature type="binding site" evidence="11">
    <location>
        <position position="162"/>
    </location>
    <ligand>
        <name>ATP</name>
        <dbReference type="ChEBI" id="CHEBI:30616"/>
    </ligand>
</feature>
<feature type="binding site" evidence="11">
    <location>
        <position position="116"/>
    </location>
    <ligand>
        <name>ATP</name>
        <dbReference type="ChEBI" id="CHEBI:30616"/>
    </ligand>
</feature>
<evidence type="ECO:0000313" key="15">
    <source>
        <dbReference type="EMBL" id="KRM77177.1"/>
    </source>
</evidence>
<dbReference type="InterPro" id="IPR032810">
    <property type="entry name" value="CCA-adding_enz_C"/>
</dbReference>
<evidence type="ECO:0000256" key="4">
    <source>
        <dbReference type="ARBA" id="ARBA00022695"/>
    </source>
</evidence>
<evidence type="ECO:0000313" key="16">
    <source>
        <dbReference type="Proteomes" id="UP000051845"/>
    </source>
</evidence>
<comment type="cofactor">
    <cofactor evidence="1 11">
        <name>Mg(2+)</name>
        <dbReference type="ChEBI" id="CHEBI:18420"/>
    </cofactor>
</comment>
<dbReference type="InterPro" id="IPR023068">
    <property type="entry name" value="CCA-adding_enz_firmicutes"/>
</dbReference>
<evidence type="ECO:0000259" key="13">
    <source>
        <dbReference type="Pfam" id="PF12627"/>
    </source>
</evidence>
<evidence type="ECO:0000259" key="14">
    <source>
        <dbReference type="Pfam" id="PF13735"/>
    </source>
</evidence>
<dbReference type="HAMAP" id="MF_01263">
    <property type="entry name" value="CCA_bact_type3"/>
    <property type="match status" value="1"/>
</dbReference>
<keyword evidence="10 11" id="KW-0694">RNA-binding</keyword>
<feature type="binding site" evidence="11">
    <location>
        <position position="159"/>
    </location>
    <ligand>
        <name>CTP</name>
        <dbReference type="ChEBI" id="CHEBI:37563"/>
    </ligand>
</feature>
<dbReference type="STRING" id="33960.TY91_07260"/>
<name>A0A0R2BM24_SECCO</name>
<evidence type="ECO:0000256" key="9">
    <source>
        <dbReference type="ARBA" id="ARBA00022842"/>
    </source>
</evidence>
<dbReference type="RefSeq" id="WP_056996159.1">
    <property type="nucleotide sequence ID" value="NZ_AYYR01000013.1"/>
</dbReference>
<evidence type="ECO:0000256" key="10">
    <source>
        <dbReference type="ARBA" id="ARBA00022884"/>
    </source>
</evidence>
<dbReference type="CDD" id="cd05398">
    <property type="entry name" value="NT_ClassII-CCAase"/>
    <property type="match status" value="1"/>
</dbReference>
<feature type="binding site" evidence="11">
    <location>
        <position position="45"/>
    </location>
    <ligand>
        <name>Mg(2+)</name>
        <dbReference type="ChEBI" id="CHEBI:18420"/>
    </ligand>
</feature>
<feature type="binding site" evidence="11">
    <location>
        <position position="168"/>
    </location>
    <ligand>
        <name>CTP</name>
        <dbReference type="ChEBI" id="CHEBI:37563"/>
    </ligand>
</feature>
<feature type="binding site" evidence="11">
    <location>
        <position position="35"/>
    </location>
    <ligand>
        <name>CTP</name>
        <dbReference type="ChEBI" id="CHEBI:37563"/>
    </ligand>
</feature>
<dbReference type="PATRIC" id="fig|1423733.4.peg.441"/>
<dbReference type="AlphaFoldDB" id="A0A0R2BM24"/>
<dbReference type="Pfam" id="PF13735">
    <property type="entry name" value="tRNA_NucTran2_2"/>
    <property type="match status" value="1"/>
</dbReference>
<dbReference type="SUPFAM" id="SSF81891">
    <property type="entry name" value="Poly A polymerase C-terminal region-like"/>
    <property type="match status" value="1"/>
</dbReference>
<keyword evidence="7 11" id="KW-0692">RNA repair</keyword>
<dbReference type="GO" id="GO:0160016">
    <property type="term" value="F:CCACCA tRNA nucleotidyltransferase activity"/>
    <property type="evidence" value="ECO:0007669"/>
    <property type="project" value="RHEA"/>
</dbReference>
<dbReference type="InterPro" id="IPR002646">
    <property type="entry name" value="PolA_pol_head_dom"/>
</dbReference>
<evidence type="ECO:0000256" key="8">
    <source>
        <dbReference type="ARBA" id="ARBA00022840"/>
    </source>
</evidence>
<protein>
    <recommendedName>
        <fullName evidence="11">CCA-adding enzyme</fullName>
        <ecNumber evidence="11">2.7.7.72</ecNumber>
    </recommendedName>
    <alternativeName>
        <fullName evidence="11">CCA tRNA nucleotidyltransferase</fullName>
    </alternativeName>
    <alternativeName>
        <fullName evidence="11">tRNA CCA-pyrophosphorylase</fullName>
    </alternativeName>
    <alternativeName>
        <fullName evidence="11">tRNA adenylyl-/cytidylyl- transferase</fullName>
    </alternativeName>
    <alternativeName>
        <fullName evidence="11">tRNA nucleotidyltransferase</fullName>
    </alternativeName>
    <alternativeName>
        <fullName evidence="11">tRNA-NT</fullName>
    </alternativeName>
</protein>
<proteinExistence type="inferred from homology"/>
<feature type="binding site" evidence="11">
    <location>
        <position position="168"/>
    </location>
    <ligand>
        <name>ATP</name>
        <dbReference type="ChEBI" id="CHEBI:30616"/>
    </ligand>
</feature>
<accession>A0A0R2BM24</accession>
<dbReference type="Gene3D" id="1.20.58.560">
    <property type="match status" value="1"/>
</dbReference>
<dbReference type="InterPro" id="IPR050264">
    <property type="entry name" value="Bact_CCA-adding_enz_type3_sf"/>
</dbReference>
<evidence type="ECO:0000256" key="1">
    <source>
        <dbReference type="ARBA" id="ARBA00001946"/>
    </source>
</evidence>
<dbReference type="InterPro" id="IPR043519">
    <property type="entry name" value="NT_sf"/>
</dbReference>
<dbReference type="Pfam" id="PF01743">
    <property type="entry name" value="PolyA_pol"/>
    <property type="match status" value="1"/>
</dbReference>
<evidence type="ECO:0000259" key="12">
    <source>
        <dbReference type="Pfam" id="PF01743"/>
    </source>
</evidence>
<dbReference type="InterPro" id="IPR032828">
    <property type="entry name" value="PolyA_RNA-bd"/>
</dbReference>
<evidence type="ECO:0000256" key="3">
    <source>
        <dbReference type="ARBA" id="ARBA00022694"/>
    </source>
</evidence>
<feature type="binding site" evidence="11">
    <location>
        <position position="162"/>
    </location>
    <ligand>
        <name>CTP</name>
        <dbReference type="ChEBI" id="CHEBI:37563"/>
    </ligand>
</feature>
<dbReference type="Pfam" id="PF12627">
    <property type="entry name" value="PolyA_pol_RNAbd"/>
    <property type="match status" value="1"/>
</dbReference>
<feature type="domain" description="tRNA nucleotidyltransferase/poly(A) polymerase RNA and SrmB- binding" evidence="13">
    <location>
        <begin position="174"/>
        <end position="233"/>
    </location>
</feature>
<evidence type="ECO:0000256" key="2">
    <source>
        <dbReference type="ARBA" id="ARBA00022679"/>
    </source>
</evidence>
<comment type="catalytic activity">
    <reaction evidence="11">
        <text>a tRNA precursor + 2 CTP + ATP = a tRNA with a 3' CCA end + 3 diphosphate</text>
        <dbReference type="Rhea" id="RHEA:14433"/>
        <dbReference type="Rhea" id="RHEA-COMP:10465"/>
        <dbReference type="Rhea" id="RHEA-COMP:10468"/>
        <dbReference type="ChEBI" id="CHEBI:30616"/>
        <dbReference type="ChEBI" id="CHEBI:33019"/>
        <dbReference type="ChEBI" id="CHEBI:37563"/>
        <dbReference type="ChEBI" id="CHEBI:74896"/>
        <dbReference type="ChEBI" id="CHEBI:83071"/>
        <dbReference type="EC" id="2.7.7.72"/>
    </reaction>
</comment>
<evidence type="ECO:0000256" key="5">
    <source>
        <dbReference type="ARBA" id="ARBA00022723"/>
    </source>
</evidence>
<reference evidence="15 16" key="1">
    <citation type="journal article" date="2015" name="Genome Announc.">
        <title>Expanding the biotechnology potential of lactobacilli through comparative genomics of 213 strains and associated genera.</title>
        <authorList>
            <person name="Sun Z."/>
            <person name="Harris H.M."/>
            <person name="McCann A."/>
            <person name="Guo C."/>
            <person name="Argimon S."/>
            <person name="Zhang W."/>
            <person name="Yang X."/>
            <person name="Jeffery I.B."/>
            <person name="Cooney J.C."/>
            <person name="Kagawa T.F."/>
            <person name="Liu W."/>
            <person name="Song Y."/>
            <person name="Salvetti E."/>
            <person name="Wrobel A."/>
            <person name="Rasinkangas P."/>
            <person name="Parkhill J."/>
            <person name="Rea M.C."/>
            <person name="O'Sullivan O."/>
            <person name="Ritari J."/>
            <person name="Douillard F.P."/>
            <person name="Paul Ross R."/>
            <person name="Yang R."/>
            <person name="Briner A.E."/>
            <person name="Felis G.E."/>
            <person name="de Vos W.M."/>
            <person name="Barrangou R."/>
            <person name="Klaenhammer T.R."/>
            <person name="Caufield P.W."/>
            <person name="Cui Y."/>
            <person name="Zhang H."/>
            <person name="O'Toole P.W."/>
        </authorList>
    </citation>
    <scope>NUCLEOTIDE SEQUENCE [LARGE SCALE GENOMIC DNA]</scope>
    <source>
        <strain evidence="15 16">DSM 20515</strain>
    </source>
</reference>
<dbReference type="PANTHER" id="PTHR46173">
    <property type="entry name" value="CCA TRNA NUCLEOTIDYLTRANSFERASE 1, MITOCHONDRIAL"/>
    <property type="match status" value="1"/>
</dbReference>
<feature type="binding site" evidence="11">
    <location>
        <position position="159"/>
    </location>
    <ligand>
        <name>ATP</name>
        <dbReference type="ChEBI" id="CHEBI:30616"/>
    </ligand>
</feature>
<comment type="function">
    <text evidence="11">Catalyzes the addition and repair of the essential 3'-terminal CCA sequence in tRNAs without using a nucleic acid template. Adds these three nucleotides in the order of C, C, and A to the tRNA nucleotide-73, using CTP and ATP as substrates and producing inorganic pyrophosphate. tRNA 3'-terminal CCA addition is required both for tRNA processing and repair. Also involved in tRNA surveillance by mediating tandem CCA addition to generate a CCACCA at the 3' terminus of unstable tRNAs. While stable tRNAs receive only 3'-terminal CCA, unstable tRNAs are marked with CCACCA and rapidly degraded.</text>
</comment>
<evidence type="ECO:0000256" key="11">
    <source>
        <dbReference type="HAMAP-Rule" id="MF_01263"/>
    </source>
</evidence>
<dbReference type="PANTHER" id="PTHR46173:SF1">
    <property type="entry name" value="CCA TRNA NUCLEOTIDYLTRANSFERASE 1, MITOCHONDRIAL"/>
    <property type="match status" value="1"/>
</dbReference>
<feature type="binding site" evidence="11">
    <location>
        <position position="165"/>
    </location>
    <ligand>
        <name>CTP</name>
        <dbReference type="ChEBI" id="CHEBI:37563"/>
    </ligand>
</feature>
<dbReference type="NCBIfam" id="NF009814">
    <property type="entry name" value="PRK13299.1"/>
    <property type="match status" value="1"/>
</dbReference>
<dbReference type="Gene3D" id="1.10.246.80">
    <property type="match status" value="1"/>
</dbReference>
<keyword evidence="5 11" id="KW-0479">Metal-binding</keyword>
<feature type="binding site" evidence="11">
    <location>
        <position position="116"/>
    </location>
    <ligand>
        <name>CTP</name>
        <dbReference type="ChEBI" id="CHEBI:37563"/>
    </ligand>
</feature>
<comment type="subunit">
    <text evidence="11">Homodimer.</text>
</comment>
<feature type="binding site" evidence="11">
    <location>
        <position position="32"/>
    </location>
    <ligand>
        <name>ATP</name>
        <dbReference type="ChEBI" id="CHEBI:30616"/>
    </ligand>
</feature>
<organism evidence="15 16">
    <name type="scientific">Secundilactobacillus collinoides DSM 20515 = JCM 1123</name>
    <dbReference type="NCBI Taxonomy" id="1423733"/>
    <lineage>
        <taxon>Bacteria</taxon>
        <taxon>Bacillati</taxon>
        <taxon>Bacillota</taxon>
        <taxon>Bacilli</taxon>
        <taxon>Lactobacillales</taxon>
        <taxon>Lactobacillaceae</taxon>
        <taxon>Secundilactobacillus</taxon>
    </lineage>
</organism>
<keyword evidence="6 11" id="KW-0547">Nucleotide-binding</keyword>
<gene>
    <name evidence="11" type="primary">cca</name>
    <name evidence="15" type="ORF">FC82_GL000419</name>
</gene>
<dbReference type="EC" id="2.7.7.72" evidence="11"/>
<dbReference type="Gene3D" id="3.30.460.10">
    <property type="entry name" value="Beta Polymerase, domain 2"/>
    <property type="match status" value="1"/>
</dbReference>
<feature type="binding site" evidence="11">
    <location>
        <position position="47"/>
    </location>
    <ligand>
        <name>Mg(2+)</name>
        <dbReference type="ChEBI" id="CHEBI:18420"/>
    </ligand>
</feature>
<comment type="miscellaneous">
    <text evidence="11">A single active site specifically recognizes both ATP and CTP and is responsible for their addition.</text>
</comment>
<feature type="binding site" evidence="11">
    <location>
        <position position="165"/>
    </location>
    <ligand>
        <name>ATP</name>
        <dbReference type="ChEBI" id="CHEBI:30616"/>
    </ligand>
</feature>
<feature type="domain" description="Poly A polymerase head" evidence="12">
    <location>
        <begin position="27"/>
        <end position="147"/>
    </location>
</feature>
<feature type="binding site" evidence="11">
    <location>
        <position position="32"/>
    </location>
    <ligand>
        <name>CTP</name>
        <dbReference type="ChEBI" id="CHEBI:37563"/>
    </ligand>
</feature>